<dbReference type="PANTHER" id="PTHR11228">
    <property type="entry name" value="RADICAL SAM DOMAIN PROTEIN"/>
    <property type="match status" value="1"/>
</dbReference>
<keyword evidence="1" id="KW-0949">S-adenosyl-L-methionine</keyword>
<keyword evidence="3" id="KW-0408">Iron</keyword>
<dbReference type="GO" id="GO:0051536">
    <property type="term" value="F:iron-sulfur cluster binding"/>
    <property type="evidence" value="ECO:0007669"/>
    <property type="project" value="UniProtKB-KW"/>
</dbReference>
<evidence type="ECO:0000313" key="7">
    <source>
        <dbReference type="EMBL" id="PLX15375.1"/>
    </source>
</evidence>
<keyword evidence="2" id="KW-0479">Metal-binding</keyword>
<reference evidence="7 8" key="1">
    <citation type="submission" date="2017-11" db="EMBL/GenBank/DDBJ databases">
        <title>Genome-resolved metagenomics identifies genetic mobility, metabolic interactions, and unexpected diversity in perchlorate-reducing communities.</title>
        <authorList>
            <person name="Barnum T.P."/>
            <person name="Figueroa I.A."/>
            <person name="Carlstrom C.I."/>
            <person name="Lucas L.N."/>
            <person name="Engelbrektson A.L."/>
            <person name="Coates J.D."/>
        </authorList>
    </citation>
    <scope>NUCLEOTIDE SEQUENCE [LARGE SCALE GENOMIC DNA]</scope>
    <source>
        <strain evidence="7">BM706</strain>
    </source>
</reference>
<dbReference type="Proteomes" id="UP000234857">
    <property type="component" value="Unassembled WGS sequence"/>
</dbReference>
<dbReference type="InterPro" id="IPR007197">
    <property type="entry name" value="rSAM"/>
</dbReference>
<dbReference type="CDD" id="cd21109">
    <property type="entry name" value="SPASM"/>
    <property type="match status" value="1"/>
</dbReference>
<comment type="caution">
    <text evidence="7">The sequence shown here is derived from an EMBL/GenBank/DDBJ whole genome shotgun (WGS) entry which is preliminary data.</text>
</comment>
<feature type="domain" description="Radical SAM core" evidence="5">
    <location>
        <begin position="2"/>
        <end position="128"/>
    </location>
</feature>
<dbReference type="GO" id="GO:0003824">
    <property type="term" value="F:catalytic activity"/>
    <property type="evidence" value="ECO:0007669"/>
    <property type="project" value="InterPro"/>
</dbReference>
<evidence type="ECO:0000259" key="6">
    <source>
        <dbReference type="Pfam" id="PF13186"/>
    </source>
</evidence>
<accession>A0A2N5Z9N2</accession>
<dbReference type="Gene3D" id="3.20.20.70">
    <property type="entry name" value="Aldolase class I"/>
    <property type="match status" value="2"/>
</dbReference>
<dbReference type="SUPFAM" id="SSF102114">
    <property type="entry name" value="Radical SAM enzymes"/>
    <property type="match status" value="1"/>
</dbReference>
<proteinExistence type="predicted"/>
<evidence type="ECO:0000259" key="5">
    <source>
        <dbReference type="Pfam" id="PF04055"/>
    </source>
</evidence>
<evidence type="ECO:0000256" key="1">
    <source>
        <dbReference type="ARBA" id="ARBA00022691"/>
    </source>
</evidence>
<keyword evidence="4" id="KW-0411">Iron-sulfur</keyword>
<organism evidence="7 8">
    <name type="scientific">Muiribacterium halophilum</name>
    <dbReference type="NCBI Taxonomy" id="2053465"/>
    <lineage>
        <taxon>Bacteria</taxon>
        <taxon>Candidatus Muiribacteriota</taxon>
        <taxon>Candidatus Muiribacteriia</taxon>
        <taxon>Candidatus Muiribacteriales</taxon>
        <taxon>Candidatus Muiribacteriaceae</taxon>
        <taxon>Candidatus Muiribacterium</taxon>
    </lineage>
</organism>
<dbReference type="EMBL" id="PKTG01000140">
    <property type="protein sequence ID" value="PLX15375.1"/>
    <property type="molecule type" value="Genomic_DNA"/>
</dbReference>
<dbReference type="InterPro" id="IPR050377">
    <property type="entry name" value="Radical_SAM_PqqE_MftC-like"/>
</dbReference>
<evidence type="ECO:0000313" key="8">
    <source>
        <dbReference type="Proteomes" id="UP000234857"/>
    </source>
</evidence>
<gene>
    <name evidence="7" type="ORF">C0601_13045</name>
</gene>
<dbReference type="InterPro" id="IPR013785">
    <property type="entry name" value="Aldolase_TIM"/>
</dbReference>
<evidence type="ECO:0000256" key="2">
    <source>
        <dbReference type="ARBA" id="ARBA00022723"/>
    </source>
</evidence>
<dbReference type="GO" id="GO:0046872">
    <property type="term" value="F:metal ion binding"/>
    <property type="evidence" value="ECO:0007669"/>
    <property type="project" value="UniProtKB-KW"/>
</dbReference>
<feature type="domain" description="4Fe4S-binding SPASM" evidence="6">
    <location>
        <begin position="246"/>
        <end position="313"/>
    </location>
</feature>
<dbReference type="PANTHER" id="PTHR11228:SF34">
    <property type="entry name" value="TUNGSTEN-CONTAINING ALDEHYDE FERREDOXIN OXIDOREDUCTASE COFACTOR MODIFYING PROTEIN"/>
    <property type="match status" value="1"/>
</dbReference>
<dbReference type="InterPro" id="IPR058240">
    <property type="entry name" value="rSAM_sf"/>
</dbReference>
<protein>
    <submittedName>
        <fullName evidence="7">Uncharacterized protein</fullName>
    </submittedName>
</protein>
<dbReference type="InterPro" id="IPR023885">
    <property type="entry name" value="4Fe4S-binding_SPASM_dom"/>
</dbReference>
<evidence type="ECO:0000256" key="3">
    <source>
        <dbReference type="ARBA" id="ARBA00023004"/>
    </source>
</evidence>
<dbReference type="Pfam" id="PF13186">
    <property type="entry name" value="SPASM"/>
    <property type="match status" value="1"/>
</dbReference>
<name>A0A2N5Z9N2_MUIH1</name>
<sequence>MCTQSMMKEPKGFMNRNTFEKIIKDIIEEDLCFDKLTPFGLGESTLHPEFFEYMSEIFSMNKSRKYFRSIDLHTNAINLSDELIDLFIKHSDQLNTISFSIDAITEDTYLNIRNNRNFNQMIQNIRKFFIKRGNKRVPRANLQFIVMEENKHEAKAFKDYWSSFLSEHKIDFQINYDWNPPMVKDTIFFKRLNPIKHEEINKSESLHYNTMVDLGLIKTEKNNEIKEERAVKSNEYRGEPKRRYPCSGPFKYMMLNYSGELTVCCIDTLRELSLGNINDSSIINLWNSPLNHSYRLDHIKGDLSRLPRCINCNNLDSPDISIDELERYLKHFGHKDHLKCLEEL</sequence>
<dbReference type="AlphaFoldDB" id="A0A2N5Z9N2"/>
<evidence type="ECO:0000256" key="4">
    <source>
        <dbReference type="ARBA" id="ARBA00023014"/>
    </source>
</evidence>
<dbReference type="Pfam" id="PF04055">
    <property type="entry name" value="Radical_SAM"/>
    <property type="match status" value="1"/>
</dbReference>